<keyword evidence="3" id="KW-1185">Reference proteome</keyword>
<name>A0AAJ0AES8_9PEZI</name>
<dbReference type="EMBL" id="JAHMHR010000037">
    <property type="protein sequence ID" value="KAK1672567.1"/>
    <property type="molecule type" value="Genomic_DNA"/>
</dbReference>
<sequence length="222" mass="24186">METADAEQRAGATSGEPHDGDPVALPHSWLADGFPMLVSQSLRAALILILQGLLLTRLDSDRARTGAPGSRGRSELRLWGRAVSVRTFVIWTNATSASISCWVLGIQDPEVKPGVSVWTDVLGTVTVALLLQDLRHEEPASRYLYLDNCIPGALWHAVIREPSRQKPRPPGPEEEELCQQASERSLHPHRVELAGPGRRAIILGRTIAADSSHTTANVCLRC</sequence>
<accession>A0AAJ0AES8</accession>
<evidence type="ECO:0000256" key="1">
    <source>
        <dbReference type="SAM" id="MobiDB-lite"/>
    </source>
</evidence>
<dbReference type="Proteomes" id="UP001224890">
    <property type="component" value="Unassembled WGS sequence"/>
</dbReference>
<dbReference type="RefSeq" id="XP_060426570.1">
    <property type="nucleotide sequence ID" value="XM_060566254.1"/>
</dbReference>
<feature type="region of interest" description="Disordered" evidence="1">
    <location>
        <begin position="1"/>
        <end position="24"/>
    </location>
</feature>
<dbReference type="GeneID" id="85450780"/>
<comment type="caution">
    <text evidence="2">The sequence shown here is derived from an EMBL/GenBank/DDBJ whole genome shotgun (WGS) entry which is preliminary data.</text>
</comment>
<reference evidence="2" key="1">
    <citation type="submission" date="2021-06" db="EMBL/GenBank/DDBJ databases">
        <title>Comparative genomics, transcriptomics and evolutionary studies reveal genomic signatures of adaptation to plant cell wall in hemibiotrophic fungi.</title>
        <authorList>
            <consortium name="DOE Joint Genome Institute"/>
            <person name="Baroncelli R."/>
            <person name="Diaz J.F."/>
            <person name="Benocci T."/>
            <person name="Peng M."/>
            <person name="Battaglia E."/>
            <person name="Haridas S."/>
            <person name="Andreopoulos W."/>
            <person name="Labutti K."/>
            <person name="Pangilinan J."/>
            <person name="Floch G.L."/>
            <person name="Makela M.R."/>
            <person name="Henrissat B."/>
            <person name="Grigoriev I.V."/>
            <person name="Crouch J.A."/>
            <person name="De Vries R.P."/>
            <person name="Sukno S.A."/>
            <person name="Thon M.R."/>
        </authorList>
    </citation>
    <scope>NUCLEOTIDE SEQUENCE</scope>
    <source>
        <strain evidence="2">CBS 193.32</strain>
    </source>
</reference>
<organism evidence="2 3">
    <name type="scientific">Colletotrichum godetiae</name>
    <dbReference type="NCBI Taxonomy" id="1209918"/>
    <lineage>
        <taxon>Eukaryota</taxon>
        <taxon>Fungi</taxon>
        <taxon>Dikarya</taxon>
        <taxon>Ascomycota</taxon>
        <taxon>Pezizomycotina</taxon>
        <taxon>Sordariomycetes</taxon>
        <taxon>Hypocreomycetidae</taxon>
        <taxon>Glomerellales</taxon>
        <taxon>Glomerellaceae</taxon>
        <taxon>Colletotrichum</taxon>
        <taxon>Colletotrichum acutatum species complex</taxon>
    </lineage>
</organism>
<protein>
    <submittedName>
        <fullName evidence="2">Uncharacterized protein</fullName>
    </submittedName>
</protein>
<proteinExistence type="predicted"/>
<evidence type="ECO:0000313" key="3">
    <source>
        <dbReference type="Proteomes" id="UP001224890"/>
    </source>
</evidence>
<dbReference type="AlphaFoldDB" id="A0AAJ0AES8"/>
<evidence type="ECO:0000313" key="2">
    <source>
        <dbReference type="EMBL" id="KAK1672567.1"/>
    </source>
</evidence>
<gene>
    <name evidence="2" type="ORF">BDP55DRAFT_247336</name>
</gene>